<dbReference type="EMBL" id="QXGB01000296">
    <property type="protein sequence ID" value="KAE9220614.1"/>
    <property type="molecule type" value="Genomic_DNA"/>
</dbReference>
<keyword evidence="16" id="KW-1185">Reference proteome</keyword>
<evidence type="ECO:0000313" key="17">
    <source>
        <dbReference type="Proteomes" id="UP000440732"/>
    </source>
</evidence>
<feature type="compositionally biased region" description="Acidic residues" evidence="9">
    <location>
        <begin position="41"/>
        <end position="62"/>
    </location>
</feature>
<dbReference type="AlphaFoldDB" id="A0A6A3YPB1"/>
<dbReference type="Pfam" id="PF00069">
    <property type="entry name" value="Pkinase"/>
    <property type="match status" value="1"/>
</dbReference>
<evidence type="ECO:0000313" key="18">
    <source>
        <dbReference type="Proteomes" id="UP000476176"/>
    </source>
</evidence>
<dbReference type="SUPFAM" id="SSF56112">
    <property type="entry name" value="Protein kinase-like (PK-like)"/>
    <property type="match status" value="1"/>
</dbReference>
<gene>
    <name evidence="15" type="ORF">PF004_g6530</name>
    <name evidence="14" type="ORF">PF005_g7425</name>
    <name evidence="13" type="ORF">PF006_g6567</name>
    <name evidence="12" type="ORF">PF010_g6626</name>
</gene>
<dbReference type="Proteomes" id="UP000433483">
    <property type="component" value="Unassembled WGS sequence"/>
</dbReference>
<feature type="domain" description="AGC-kinase C-terminal" evidence="11">
    <location>
        <begin position="388"/>
        <end position="462"/>
    </location>
</feature>
<feature type="region of interest" description="Disordered" evidence="9">
    <location>
        <begin position="1"/>
        <end position="62"/>
    </location>
</feature>
<dbReference type="GO" id="GO:0005524">
    <property type="term" value="F:ATP binding"/>
    <property type="evidence" value="ECO:0007669"/>
    <property type="project" value="UniProtKB-UniRule"/>
</dbReference>
<keyword evidence="2" id="KW-0597">Phosphoprotein</keyword>
<feature type="domain" description="Protein kinase" evidence="10">
    <location>
        <begin position="130"/>
        <end position="387"/>
    </location>
</feature>
<comment type="similarity">
    <text evidence="8">Belongs to the protein kinase superfamily.</text>
</comment>
<keyword evidence="3" id="KW-0808">Transferase</keyword>
<evidence type="ECO:0000256" key="2">
    <source>
        <dbReference type="ARBA" id="ARBA00022553"/>
    </source>
</evidence>
<keyword evidence="1 8" id="KW-0723">Serine/threonine-protein kinase</keyword>
<evidence type="ECO:0000313" key="12">
    <source>
        <dbReference type="EMBL" id="KAE9122824.1"/>
    </source>
</evidence>
<dbReference type="Gene3D" id="1.10.510.10">
    <property type="entry name" value="Transferase(Phosphotransferase) domain 1"/>
    <property type="match status" value="1"/>
</dbReference>
<proteinExistence type="inferred from homology"/>
<dbReference type="Proteomes" id="UP000476176">
    <property type="component" value="Unassembled WGS sequence"/>
</dbReference>
<evidence type="ECO:0000259" key="11">
    <source>
        <dbReference type="PROSITE" id="PS51285"/>
    </source>
</evidence>
<dbReference type="EMBL" id="QXGC01000264">
    <property type="protein sequence ID" value="KAE9242638.1"/>
    <property type="molecule type" value="Genomic_DNA"/>
</dbReference>
<evidence type="ECO:0000313" key="14">
    <source>
        <dbReference type="EMBL" id="KAE9220614.1"/>
    </source>
</evidence>
<feature type="compositionally biased region" description="Basic and acidic residues" evidence="9">
    <location>
        <begin position="25"/>
        <end position="34"/>
    </location>
</feature>
<evidence type="ECO:0000256" key="3">
    <source>
        <dbReference type="ARBA" id="ARBA00022679"/>
    </source>
</evidence>
<organism evidence="14 16">
    <name type="scientific">Phytophthora fragariae</name>
    <dbReference type="NCBI Taxonomy" id="53985"/>
    <lineage>
        <taxon>Eukaryota</taxon>
        <taxon>Sar</taxon>
        <taxon>Stramenopiles</taxon>
        <taxon>Oomycota</taxon>
        <taxon>Peronosporomycetes</taxon>
        <taxon>Peronosporales</taxon>
        <taxon>Peronosporaceae</taxon>
        <taxon>Phytophthora</taxon>
    </lineage>
</organism>
<keyword evidence="4 7" id="KW-0547">Nucleotide-binding</keyword>
<accession>A0A6A3YPB1</accession>
<feature type="region of interest" description="Disordered" evidence="9">
    <location>
        <begin position="101"/>
        <end position="121"/>
    </location>
</feature>
<dbReference type="PANTHER" id="PTHR24351">
    <property type="entry name" value="RIBOSOMAL PROTEIN S6 KINASE"/>
    <property type="match status" value="1"/>
</dbReference>
<dbReference type="InterPro" id="IPR017441">
    <property type="entry name" value="Protein_kinase_ATP_BS"/>
</dbReference>
<evidence type="ECO:0000256" key="9">
    <source>
        <dbReference type="SAM" id="MobiDB-lite"/>
    </source>
</evidence>
<dbReference type="Proteomes" id="UP000440732">
    <property type="component" value="Unassembled WGS sequence"/>
</dbReference>
<evidence type="ECO:0000256" key="4">
    <source>
        <dbReference type="ARBA" id="ARBA00022741"/>
    </source>
</evidence>
<evidence type="ECO:0000313" key="15">
    <source>
        <dbReference type="EMBL" id="KAE9242638.1"/>
    </source>
</evidence>
<protein>
    <recommendedName>
        <fullName evidence="20">AGC protein kinase</fullName>
    </recommendedName>
</protein>
<keyword evidence="6 7" id="KW-0067">ATP-binding</keyword>
<dbReference type="PROSITE" id="PS00107">
    <property type="entry name" value="PROTEIN_KINASE_ATP"/>
    <property type="match status" value="1"/>
</dbReference>
<dbReference type="Proteomes" id="UP000488956">
    <property type="component" value="Unassembled WGS sequence"/>
</dbReference>
<name>A0A6A3YPB1_9STRA</name>
<evidence type="ECO:0000256" key="1">
    <source>
        <dbReference type="ARBA" id="ARBA00022527"/>
    </source>
</evidence>
<dbReference type="SMART" id="SM00220">
    <property type="entry name" value="S_TKc"/>
    <property type="match status" value="1"/>
</dbReference>
<evidence type="ECO:0000313" key="19">
    <source>
        <dbReference type="Proteomes" id="UP000488956"/>
    </source>
</evidence>
<dbReference type="GO" id="GO:0004674">
    <property type="term" value="F:protein serine/threonine kinase activity"/>
    <property type="evidence" value="ECO:0007669"/>
    <property type="project" value="UniProtKB-KW"/>
</dbReference>
<dbReference type="PROSITE" id="PS51285">
    <property type="entry name" value="AGC_KINASE_CTER"/>
    <property type="match status" value="1"/>
</dbReference>
<evidence type="ECO:0000313" key="13">
    <source>
        <dbReference type="EMBL" id="KAE9148893.1"/>
    </source>
</evidence>
<dbReference type="PROSITE" id="PS00108">
    <property type="entry name" value="PROTEIN_KINASE_ST"/>
    <property type="match status" value="1"/>
</dbReference>
<dbReference type="EMBL" id="QXGA01000267">
    <property type="protein sequence ID" value="KAE9148893.1"/>
    <property type="molecule type" value="Genomic_DNA"/>
</dbReference>
<dbReference type="CDD" id="cd05123">
    <property type="entry name" value="STKc_AGC"/>
    <property type="match status" value="1"/>
</dbReference>
<feature type="compositionally biased region" description="Polar residues" evidence="9">
    <location>
        <begin position="1"/>
        <end position="17"/>
    </location>
</feature>
<dbReference type="Gene3D" id="3.30.200.20">
    <property type="entry name" value="Phosphorylase Kinase, domain 1"/>
    <property type="match status" value="1"/>
</dbReference>
<dbReference type="InterPro" id="IPR008271">
    <property type="entry name" value="Ser/Thr_kinase_AS"/>
</dbReference>
<evidence type="ECO:0000256" key="8">
    <source>
        <dbReference type="RuleBase" id="RU000304"/>
    </source>
</evidence>
<feature type="binding site" evidence="7">
    <location>
        <position position="163"/>
    </location>
    <ligand>
        <name>ATP</name>
        <dbReference type="ChEBI" id="CHEBI:30616"/>
    </ligand>
</feature>
<comment type="caution">
    <text evidence="14">The sequence shown here is derived from an EMBL/GenBank/DDBJ whole genome shotgun (WGS) entry which is preliminary data.</text>
</comment>
<dbReference type="PROSITE" id="PS50011">
    <property type="entry name" value="PROTEIN_KINASE_DOM"/>
    <property type="match status" value="1"/>
</dbReference>
<evidence type="ECO:0008006" key="20">
    <source>
        <dbReference type="Google" id="ProtNLM"/>
    </source>
</evidence>
<dbReference type="OrthoDB" id="63267at2759"/>
<evidence type="ECO:0000256" key="7">
    <source>
        <dbReference type="PROSITE-ProRule" id="PRU10141"/>
    </source>
</evidence>
<dbReference type="InterPro" id="IPR045270">
    <property type="entry name" value="STKc_AGC"/>
</dbReference>
<dbReference type="EMBL" id="QXFX01000268">
    <property type="protein sequence ID" value="KAE9122824.1"/>
    <property type="molecule type" value="Genomic_DNA"/>
</dbReference>
<dbReference type="InterPro" id="IPR000961">
    <property type="entry name" value="AGC-kinase_C"/>
</dbReference>
<dbReference type="InterPro" id="IPR000719">
    <property type="entry name" value="Prot_kinase_dom"/>
</dbReference>
<dbReference type="InterPro" id="IPR011009">
    <property type="entry name" value="Kinase-like_dom_sf"/>
</dbReference>
<evidence type="ECO:0000313" key="16">
    <source>
        <dbReference type="Proteomes" id="UP000433483"/>
    </source>
</evidence>
<evidence type="ECO:0000256" key="5">
    <source>
        <dbReference type="ARBA" id="ARBA00022777"/>
    </source>
</evidence>
<evidence type="ECO:0000256" key="6">
    <source>
        <dbReference type="ARBA" id="ARBA00022840"/>
    </source>
</evidence>
<evidence type="ECO:0000259" key="10">
    <source>
        <dbReference type="PROSITE" id="PS50011"/>
    </source>
</evidence>
<keyword evidence="5" id="KW-0418">Kinase</keyword>
<reference evidence="16 17" key="1">
    <citation type="submission" date="2018-08" db="EMBL/GenBank/DDBJ databases">
        <title>Genomic investigation of the strawberry pathogen Phytophthora fragariae indicates pathogenicity is determined by transcriptional variation in three key races.</title>
        <authorList>
            <person name="Adams T.M."/>
            <person name="Armitage A.D."/>
            <person name="Sobczyk M.K."/>
            <person name="Bates H.J."/>
            <person name="Dunwell J.M."/>
            <person name="Nellist C.F."/>
            <person name="Harrison R.J."/>
        </authorList>
    </citation>
    <scope>NUCLEOTIDE SEQUENCE [LARGE SCALE GENOMIC DNA]</scope>
    <source>
        <strain evidence="15 18">BC-23</strain>
        <strain evidence="14 16">NOV-27</strain>
        <strain evidence="13 17">NOV-5</strain>
        <strain evidence="12 19">ONT-3</strain>
    </source>
</reference>
<dbReference type="FunFam" id="1.10.510.10:FF:000465">
    <property type="entry name" value="Non-specific serine/threonine protein kinase"/>
    <property type="match status" value="1"/>
</dbReference>
<sequence>MGVQQSRHAAASANGSEQGKRAHPRLCELHRRAETGVFSDSESDCFDASDSDADADDTDEDGSVWMALPSALSSTGRTFRKVETSVVDEEEQLQLVKRRARAARKLQRKSQTTEADTEDATGEAISVRDFQKLKVIGVGGMGRVLLVRHRRDGKLYAMKVVAKRSVREKDMAARVLSERDVLGGTSHHALVHLYWAFQTKSHLYFVMEYCPGGELSTHLERATRFSEEVAAFYAAELLLAVQQLHQHGIVHRDLKPENVLLTEDGHLKLVDFGISKFGITQATSGAKTICGSYEYLAPEILRGQEYGTASDWWAFGAVLYELLTGLPPWYSQNPEEMCKHVLQTPLLLPNFISPEAKDLLQKLLNHNPGERLGSLLGGSEIKEHAFFRHVDWEMVTFRETQAPIQPCESQDAVIDGSNFRADFTHMSLGSIDSSTPRVGAAAFSESFKGFNFETPEQQIEYGYTRDVSLPSGREETP</sequence>